<evidence type="ECO:0000313" key="2">
    <source>
        <dbReference type="WBParaSite" id="maker-unitig_37252-snap-gene-0.2-mRNA-1"/>
    </source>
</evidence>
<organism evidence="1 2">
    <name type="scientific">Macrostomum lignano</name>
    <dbReference type="NCBI Taxonomy" id="282301"/>
    <lineage>
        <taxon>Eukaryota</taxon>
        <taxon>Metazoa</taxon>
        <taxon>Spiralia</taxon>
        <taxon>Lophotrochozoa</taxon>
        <taxon>Platyhelminthes</taxon>
        <taxon>Rhabditophora</taxon>
        <taxon>Macrostomorpha</taxon>
        <taxon>Macrostomida</taxon>
        <taxon>Macrostomidae</taxon>
        <taxon>Macrostomum</taxon>
    </lineage>
</organism>
<protein>
    <submittedName>
        <fullName evidence="2">Secreted protein</fullName>
    </submittedName>
</protein>
<accession>A0A1I8FKY4</accession>
<reference evidence="2" key="1">
    <citation type="submission" date="2016-11" db="UniProtKB">
        <authorList>
            <consortium name="WormBaseParasite"/>
        </authorList>
    </citation>
    <scope>IDENTIFICATION</scope>
</reference>
<dbReference type="WBParaSite" id="maker-unitig_37252-snap-gene-0.2-mRNA-1">
    <property type="protein sequence ID" value="maker-unitig_37252-snap-gene-0.2-mRNA-1"/>
    <property type="gene ID" value="maker-unitig_37252-snap-gene-0.2"/>
</dbReference>
<evidence type="ECO:0000313" key="1">
    <source>
        <dbReference type="Proteomes" id="UP000095280"/>
    </source>
</evidence>
<dbReference type="AlphaFoldDB" id="A0A1I8FKY4"/>
<sequence>ELPSGRADGPELEPPCARWRHAVLSVPSGRRRPARRGLVLYGGRTPTDCCLADATWPSGRPAAAVTARSAAWLGGTAAQPGAALLARRLRPPPAGRWPSSASGLSLEEAAMMEMPASASSALRPHVGPVAAGTFWPGSGTRLTSLAACRSVRVCPSPASDTRCTAWPLPSSERQRHLRGASNWLICFGGAVATSRTPPAPPAAR</sequence>
<dbReference type="Proteomes" id="UP000095280">
    <property type="component" value="Unplaced"/>
</dbReference>
<keyword evidence="1" id="KW-1185">Reference proteome</keyword>
<proteinExistence type="predicted"/>
<name>A0A1I8FKY4_9PLAT</name>